<dbReference type="Proteomes" id="UP000029227">
    <property type="component" value="Unassembled WGS sequence"/>
</dbReference>
<sequence>MACYFPDHITGVLWPKTAFGGSVLMTQYPCAASFINTPN</sequence>
<gene>
    <name evidence="1" type="ORF">JCM19237_1891</name>
</gene>
<protein>
    <submittedName>
        <fullName evidence="1">Uncharacterized protein</fullName>
    </submittedName>
</protein>
<evidence type="ECO:0000313" key="2">
    <source>
        <dbReference type="Proteomes" id="UP000029227"/>
    </source>
</evidence>
<comment type="caution">
    <text evidence="1">The sequence shown here is derived from an EMBL/GenBank/DDBJ whole genome shotgun (WGS) entry which is preliminary data.</text>
</comment>
<reference evidence="1 2" key="1">
    <citation type="journal article" date="2014" name="Genome Announc.">
        <title>Draft Genome Sequences of Two Vibrionaceae Species, Vibrio ponticus C121 and Photobacterium aphoticum C119, Isolated as Coral Reef Microbiota.</title>
        <authorList>
            <person name="Al-saari N."/>
            <person name="Meirelles P.M."/>
            <person name="Mino S."/>
            <person name="Suda W."/>
            <person name="Oshima K."/>
            <person name="Hattori M."/>
            <person name="Ohkuma M."/>
            <person name="Thompson F.L."/>
            <person name="Gomez-Gil B."/>
            <person name="Sawabe T."/>
            <person name="Sawabe T."/>
        </authorList>
    </citation>
    <scope>NUCLEOTIDE SEQUENCE [LARGE SCALE GENOMIC DNA]</scope>
    <source>
        <strain evidence="1 2">JCM 19237</strain>
    </source>
</reference>
<dbReference type="STRING" id="754436.JCM19237_1891"/>
<dbReference type="EMBL" id="BBMN01000010">
    <property type="protein sequence ID" value="GAL06246.1"/>
    <property type="molecule type" value="Genomic_DNA"/>
</dbReference>
<organism evidence="1 2">
    <name type="scientific">Photobacterium aphoticum</name>
    <dbReference type="NCBI Taxonomy" id="754436"/>
    <lineage>
        <taxon>Bacteria</taxon>
        <taxon>Pseudomonadati</taxon>
        <taxon>Pseudomonadota</taxon>
        <taxon>Gammaproteobacteria</taxon>
        <taxon>Vibrionales</taxon>
        <taxon>Vibrionaceae</taxon>
        <taxon>Photobacterium</taxon>
    </lineage>
</organism>
<dbReference type="AlphaFoldDB" id="A0A090QTK9"/>
<evidence type="ECO:0000313" key="1">
    <source>
        <dbReference type="EMBL" id="GAL06246.1"/>
    </source>
</evidence>
<name>A0A090QTK9_9GAMM</name>
<proteinExistence type="predicted"/>
<accession>A0A090QTK9</accession>